<dbReference type="EMBL" id="SRLB01000013">
    <property type="protein sequence ID" value="TGD97682.1"/>
    <property type="molecule type" value="Genomic_DNA"/>
</dbReference>
<dbReference type="GO" id="GO:0005524">
    <property type="term" value="F:ATP binding"/>
    <property type="evidence" value="ECO:0007669"/>
    <property type="project" value="UniProtKB-KW"/>
</dbReference>
<evidence type="ECO:0000256" key="1">
    <source>
        <dbReference type="ARBA" id="ARBA00000085"/>
    </source>
</evidence>
<evidence type="ECO:0000256" key="3">
    <source>
        <dbReference type="ARBA" id="ARBA00022553"/>
    </source>
</evidence>
<name>A0A4Z0NP26_9HYPH</name>
<dbReference type="OrthoDB" id="7297573at2"/>
<dbReference type="InterPro" id="IPR011495">
    <property type="entry name" value="Sig_transdc_His_kin_sub2_dim/P"/>
</dbReference>
<organism evidence="9 10">
    <name type="scientific">Methylobacterium nonmethylotrophicum</name>
    <dbReference type="NCBI Taxonomy" id="1141884"/>
    <lineage>
        <taxon>Bacteria</taxon>
        <taxon>Pseudomonadati</taxon>
        <taxon>Pseudomonadota</taxon>
        <taxon>Alphaproteobacteria</taxon>
        <taxon>Hyphomicrobiales</taxon>
        <taxon>Methylobacteriaceae</taxon>
        <taxon>Methylobacterium</taxon>
    </lineage>
</organism>
<feature type="domain" description="Signal transduction histidine kinase subgroup 2 dimerisation and phosphoacceptor" evidence="8">
    <location>
        <begin position="20"/>
        <end position="89"/>
    </location>
</feature>
<dbReference type="Gene3D" id="3.30.565.10">
    <property type="entry name" value="Histidine kinase-like ATPase, C-terminal domain"/>
    <property type="match status" value="1"/>
</dbReference>
<keyword evidence="3" id="KW-0597">Phosphoprotein</keyword>
<evidence type="ECO:0000259" key="8">
    <source>
        <dbReference type="Pfam" id="PF07568"/>
    </source>
</evidence>
<dbReference type="SUPFAM" id="SSF55874">
    <property type="entry name" value="ATPase domain of HSP90 chaperone/DNA topoisomerase II/histidine kinase"/>
    <property type="match status" value="1"/>
</dbReference>
<dbReference type="GO" id="GO:0004673">
    <property type="term" value="F:protein histidine kinase activity"/>
    <property type="evidence" value="ECO:0007669"/>
    <property type="project" value="UniProtKB-EC"/>
</dbReference>
<proteinExistence type="predicted"/>
<evidence type="ECO:0000256" key="2">
    <source>
        <dbReference type="ARBA" id="ARBA00012438"/>
    </source>
</evidence>
<dbReference type="AlphaFoldDB" id="A0A4Z0NP26"/>
<protein>
    <recommendedName>
        <fullName evidence="2">histidine kinase</fullName>
        <ecNumber evidence="2">2.7.13.3</ecNumber>
    </recommendedName>
</protein>
<reference evidence="9 10" key="1">
    <citation type="submission" date="2019-04" db="EMBL/GenBank/DDBJ databases">
        <authorList>
            <person name="Feng G."/>
            <person name="Zhu H."/>
        </authorList>
    </citation>
    <scope>NUCLEOTIDE SEQUENCE [LARGE SCALE GENOMIC DNA]</scope>
    <source>
        <strain evidence="9 10">6HR-1</strain>
    </source>
</reference>
<gene>
    <name evidence="9" type="ORF">EU555_18770</name>
</gene>
<comment type="catalytic activity">
    <reaction evidence="1">
        <text>ATP + protein L-histidine = ADP + protein N-phospho-L-histidine.</text>
        <dbReference type="EC" id="2.7.13.3"/>
    </reaction>
</comment>
<evidence type="ECO:0000313" key="10">
    <source>
        <dbReference type="Proteomes" id="UP000297535"/>
    </source>
</evidence>
<keyword evidence="4" id="KW-0808">Transferase</keyword>
<dbReference type="PANTHER" id="PTHR41523:SF8">
    <property type="entry name" value="ETHYLENE RESPONSE SENSOR PROTEIN"/>
    <property type="match status" value="1"/>
</dbReference>
<dbReference type="PANTHER" id="PTHR41523">
    <property type="entry name" value="TWO-COMPONENT SYSTEM SENSOR PROTEIN"/>
    <property type="match status" value="1"/>
</dbReference>
<keyword evidence="10" id="KW-1185">Reference proteome</keyword>
<evidence type="ECO:0000256" key="7">
    <source>
        <dbReference type="ARBA" id="ARBA00022840"/>
    </source>
</evidence>
<sequence length="202" mass="21790">MMPSTDQYRSSGHTMILLQEIHHRVANELQGLVGALSPPRAKQMLDGSAAVVRAVERIGHIARLNRQIYEAPASLVFSQHCRELCAGVLSAFGRSDIVLLIDFTAEPASREQRLTIALIVVELLTNAVKHSLADEREACIRLELTSTPCGSVRLMASDSATIQEPTSLTSSSIVRLLAEDAGGSVTITADPGYVATIILPKY</sequence>
<comment type="caution">
    <text evidence="9">The sequence shown here is derived from an EMBL/GenBank/DDBJ whole genome shotgun (WGS) entry which is preliminary data.</text>
</comment>
<dbReference type="EC" id="2.7.13.3" evidence="2"/>
<dbReference type="InterPro" id="IPR036890">
    <property type="entry name" value="HATPase_C_sf"/>
</dbReference>
<dbReference type="Proteomes" id="UP000297535">
    <property type="component" value="Unassembled WGS sequence"/>
</dbReference>
<evidence type="ECO:0000256" key="4">
    <source>
        <dbReference type="ARBA" id="ARBA00022679"/>
    </source>
</evidence>
<evidence type="ECO:0000313" key="9">
    <source>
        <dbReference type="EMBL" id="TGD97682.1"/>
    </source>
</evidence>
<dbReference type="Pfam" id="PF07568">
    <property type="entry name" value="HisKA_2"/>
    <property type="match status" value="1"/>
</dbReference>
<keyword evidence="6 9" id="KW-0418">Kinase</keyword>
<evidence type="ECO:0000256" key="5">
    <source>
        <dbReference type="ARBA" id="ARBA00022741"/>
    </source>
</evidence>
<keyword evidence="7" id="KW-0067">ATP-binding</keyword>
<accession>A0A4Z0NP26</accession>
<keyword evidence="5" id="KW-0547">Nucleotide-binding</keyword>
<evidence type="ECO:0000256" key="6">
    <source>
        <dbReference type="ARBA" id="ARBA00022777"/>
    </source>
</evidence>